<evidence type="ECO:0000256" key="2">
    <source>
        <dbReference type="ARBA" id="ARBA00022603"/>
    </source>
</evidence>
<proteinExistence type="inferred from homology"/>
<evidence type="ECO:0000256" key="1">
    <source>
        <dbReference type="ARBA" id="ARBA00010815"/>
    </source>
</evidence>
<comment type="similarity">
    <text evidence="1">Belongs to the CFA/CMAS family.</text>
</comment>
<keyword evidence="5" id="KW-0443">Lipid metabolism</keyword>
<evidence type="ECO:0000259" key="7">
    <source>
        <dbReference type="SMART" id="SM00828"/>
    </source>
</evidence>
<dbReference type="Pfam" id="PF02353">
    <property type="entry name" value="CMAS"/>
    <property type="match status" value="1"/>
</dbReference>
<dbReference type="InterPro" id="IPR003333">
    <property type="entry name" value="CMAS"/>
</dbReference>
<dbReference type="EMBL" id="BSBI01000019">
    <property type="protein sequence ID" value="GLF99311.1"/>
    <property type="molecule type" value="Genomic_DNA"/>
</dbReference>
<protein>
    <submittedName>
        <fullName evidence="8">Cyclopropane-fatty-acyl-phospholipid synthase family protein</fullName>
    </submittedName>
</protein>
<evidence type="ECO:0000313" key="8">
    <source>
        <dbReference type="EMBL" id="GLF99311.1"/>
    </source>
</evidence>
<evidence type="ECO:0000256" key="4">
    <source>
        <dbReference type="ARBA" id="ARBA00022691"/>
    </source>
</evidence>
<dbReference type="Proteomes" id="UP001291653">
    <property type="component" value="Unassembled WGS sequence"/>
</dbReference>
<dbReference type="Gene3D" id="3.40.50.150">
    <property type="entry name" value="Vaccinia Virus protein VP39"/>
    <property type="match status" value="1"/>
</dbReference>
<name>A0ABQ5P9S0_9ACTN</name>
<dbReference type="InterPro" id="IPR020803">
    <property type="entry name" value="MeTfrase_dom"/>
</dbReference>
<evidence type="ECO:0000256" key="5">
    <source>
        <dbReference type="ARBA" id="ARBA00023098"/>
    </source>
</evidence>
<comment type="caution">
    <text evidence="8">The sequence shown here is derived from an EMBL/GenBank/DDBJ whole genome shotgun (WGS) entry which is preliminary data.</text>
</comment>
<accession>A0ABQ5P9S0</accession>
<dbReference type="PIRSF" id="PIRSF003085">
    <property type="entry name" value="CMAS"/>
    <property type="match status" value="1"/>
</dbReference>
<dbReference type="InterPro" id="IPR029063">
    <property type="entry name" value="SAM-dependent_MTases_sf"/>
</dbReference>
<keyword evidence="2" id="KW-0489">Methyltransferase</keyword>
<reference evidence="8 9" key="1">
    <citation type="submission" date="2022-10" db="EMBL/GenBank/DDBJ databases">
        <title>Draft genome sequence of Streptomyces sp. YSPA8.</title>
        <authorList>
            <person name="Moriuchi R."/>
            <person name="Dohra H."/>
            <person name="Yamamura H."/>
            <person name="Kodani S."/>
        </authorList>
    </citation>
    <scope>NUCLEOTIDE SEQUENCE [LARGE SCALE GENOMIC DNA]</scope>
    <source>
        <strain evidence="8 9">YSPA8</strain>
    </source>
</reference>
<dbReference type="CDD" id="cd02440">
    <property type="entry name" value="AdoMet_MTases"/>
    <property type="match status" value="1"/>
</dbReference>
<keyword evidence="3" id="KW-0808">Transferase</keyword>
<dbReference type="RefSeq" id="WP_323451254.1">
    <property type="nucleotide sequence ID" value="NZ_BSBI01000019.1"/>
</dbReference>
<keyword evidence="4" id="KW-0949">S-adenosyl-L-methionine</keyword>
<feature type="domain" description="Polyketide synthase-like methyltransferase" evidence="7">
    <location>
        <begin position="151"/>
        <end position="393"/>
    </location>
</feature>
<dbReference type="InterPro" id="IPR050723">
    <property type="entry name" value="CFA/CMAS"/>
</dbReference>
<sequence>MADTALRLTSLVEELFGSPFPLRVRTWDGSESGPPEGPVLVVRHRRALRRLLWRPGELGLARGWVAGELDVEGDLYTAMERLVAYGAGMPGSLTPRDPKVRAGLRALTGLAGALPPPAPPAEEARRRGGLSHTRRRDRAAISHHYDVGNDFYELVLGPSMVYSCAYWGEPDGRESLEDAQRAKLDLVCRKLALTEDTRLLDVGCGWGSLAIHAAREYGARVTGITLSREQAAYARKRIAEAGLTDRIDIRVQDYRDVRDEPYDAIASVGMAEHVGEVRYGEYALRLHRLLRPGGRLLNHQIARRPEPGTSYHVDAFIDRYVFPDGELSPLGTTVAALEEAGLEVRDVESIREHYGLTLRRWVGRLEAEWERAVALTSPGRARVWRLYMAASALAFEANRIGVNQVLAVRTGPDGASGLPLRTRTWN</sequence>
<feature type="region of interest" description="Disordered" evidence="6">
    <location>
        <begin position="111"/>
        <end position="135"/>
    </location>
</feature>
<gene>
    <name evidence="8" type="ORF">SYYSPA8_33460</name>
</gene>
<dbReference type="SMART" id="SM00828">
    <property type="entry name" value="PKS_MT"/>
    <property type="match status" value="1"/>
</dbReference>
<evidence type="ECO:0000256" key="3">
    <source>
        <dbReference type="ARBA" id="ARBA00022679"/>
    </source>
</evidence>
<dbReference type="SUPFAM" id="SSF53335">
    <property type="entry name" value="S-adenosyl-L-methionine-dependent methyltransferases"/>
    <property type="match status" value="1"/>
</dbReference>
<keyword evidence="9" id="KW-1185">Reference proteome</keyword>
<dbReference type="PANTHER" id="PTHR43667">
    <property type="entry name" value="CYCLOPROPANE-FATTY-ACYL-PHOSPHOLIPID SYNTHASE"/>
    <property type="match status" value="1"/>
</dbReference>
<evidence type="ECO:0000256" key="6">
    <source>
        <dbReference type="SAM" id="MobiDB-lite"/>
    </source>
</evidence>
<organism evidence="8 9">
    <name type="scientific">Streptomyces yaizuensis</name>
    <dbReference type="NCBI Taxonomy" id="2989713"/>
    <lineage>
        <taxon>Bacteria</taxon>
        <taxon>Bacillati</taxon>
        <taxon>Actinomycetota</taxon>
        <taxon>Actinomycetes</taxon>
        <taxon>Kitasatosporales</taxon>
        <taxon>Streptomycetaceae</taxon>
        <taxon>Streptomyces</taxon>
    </lineage>
</organism>
<dbReference type="PANTHER" id="PTHR43667:SF1">
    <property type="entry name" value="CYCLOPROPANE-FATTY-ACYL-PHOSPHOLIPID SYNTHASE"/>
    <property type="match status" value="1"/>
</dbReference>
<evidence type="ECO:0000313" key="9">
    <source>
        <dbReference type="Proteomes" id="UP001291653"/>
    </source>
</evidence>